<evidence type="ECO:0000313" key="2">
    <source>
        <dbReference type="Proteomes" id="UP000305948"/>
    </source>
</evidence>
<protein>
    <submittedName>
        <fullName evidence="1">Uncharacterized protein</fullName>
    </submittedName>
</protein>
<reference evidence="1 2" key="1">
    <citation type="journal article" date="2019" name="Nat. Ecol. Evol.">
        <title>Megaphylogeny resolves global patterns of mushroom evolution.</title>
        <authorList>
            <person name="Varga T."/>
            <person name="Krizsan K."/>
            <person name="Foldi C."/>
            <person name="Dima B."/>
            <person name="Sanchez-Garcia M."/>
            <person name="Sanchez-Ramirez S."/>
            <person name="Szollosi G.J."/>
            <person name="Szarkandi J.G."/>
            <person name="Papp V."/>
            <person name="Albert L."/>
            <person name="Andreopoulos W."/>
            <person name="Angelini C."/>
            <person name="Antonin V."/>
            <person name="Barry K.W."/>
            <person name="Bougher N.L."/>
            <person name="Buchanan P."/>
            <person name="Buyck B."/>
            <person name="Bense V."/>
            <person name="Catcheside P."/>
            <person name="Chovatia M."/>
            <person name="Cooper J."/>
            <person name="Damon W."/>
            <person name="Desjardin D."/>
            <person name="Finy P."/>
            <person name="Geml J."/>
            <person name="Haridas S."/>
            <person name="Hughes K."/>
            <person name="Justo A."/>
            <person name="Karasinski D."/>
            <person name="Kautmanova I."/>
            <person name="Kiss B."/>
            <person name="Kocsube S."/>
            <person name="Kotiranta H."/>
            <person name="LaButti K.M."/>
            <person name="Lechner B.E."/>
            <person name="Liimatainen K."/>
            <person name="Lipzen A."/>
            <person name="Lukacs Z."/>
            <person name="Mihaltcheva S."/>
            <person name="Morgado L.N."/>
            <person name="Niskanen T."/>
            <person name="Noordeloos M.E."/>
            <person name="Ohm R.A."/>
            <person name="Ortiz-Santana B."/>
            <person name="Ovrebo C."/>
            <person name="Racz N."/>
            <person name="Riley R."/>
            <person name="Savchenko A."/>
            <person name="Shiryaev A."/>
            <person name="Soop K."/>
            <person name="Spirin V."/>
            <person name="Szebenyi C."/>
            <person name="Tomsovsky M."/>
            <person name="Tulloss R.E."/>
            <person name="Uehling J."/>
            <person name="Grigoriev I.V."/>
            <person name="Vagvolgyi C."/>
            <person name="Papp T."/>
            <person name="Martin F.M."/>
            <person name="Miettinen O."/>
            <person name="Hibbett D.S."/>
            <person name="Nagy L.G."/>
        </authorList>
    </citation>
    <scope>NUCLEOTIDE SEQUENCE [LARGE SCALE GENOMIC DNA]</scope>
    <source>
        <strain evidence="1 2">OMC1185</strain>
    </source>
</reference>
<organism evidence="1 2">
    <name type="scientific">Heliocybe sulcata</name>
    <dbReference type="NCBI Taxonomy" id="5364"/>
    <lineage>
        <taxon>Eukaryota</taxon>
        <taxon>Fungi</taxon>
        <taxon>Dikarya</taxon>
        <taxon>Basidiomycota</taxon>
        <taxon>Agaricomycotina</taxon>
        <taxon>Agaricomycetes</taxon>
        <taxon>Gloeophyllales</taxon>
        <taxon>Gloeophyllaceae</taxon>
        <taxon>Heliocybe</taxon>
    </lineage>
</organism>
<proteinExistence type="predicted"/>
<sequence length="108" mass="12122">MYLLQSLRLILAHPWLDAPMLVLSTPKGQFVPALSGLIAKLVANILVSSDSQVYQSFVHSNGPVHRTPSDGDAVVALERFHNPIRGIVKRRDRAQDRVVYRIALNRRL</sequence>
<dbReference type="AlphaFoldDB" id="A0A5C3NJ97"/>
<dbReference type="Proteomes" id="UP000305948">
    <property type="component" value="Unassembled WGS sequence"/>
</dbReference>
<keyword evidence="2" id="KW-1185">Reference proteome</keyword>
<gene>
    <name evidence="1" type="ORF">OE88DRAFT_718141</name>
</gene>
<name>A0A5C3NJ97_9AGAM</name>
<dbReference type="EMBL" id="ML213504">
    <property type="protein sequence ID" value="TFK56188.1"/>
    <property type="molecule type" value="Genomic_DNA"/>
</dbReference>
<evidence type="ECO:0000313" key="1">
    <source>
        <dbReference type="EMBL" id="TFK56188.1"/>
    </source>
</evidence>
<accession>A0A5C3NJ97</accession>